<feature type="chain" id="PRO_5013368146" description="DFP2-like protein" evidence="2">
    <location>
        <begin position="22"/>
        <end position="230"/>
    </location>
</feature>
<keyword evidence="4" id="KW-1185">Reference proteome</keyword>
<keyword evidence="2" id="KW-0732">Signal</keyword>
<evidence type="ECO:0000256" key="1">
    <source>
        <dbReference type="SAM" id="MobiDB-lite"/>
    </source>
</evidence>
<reference evidence="3 4" key="1">
    <citation type="submission" date="2017-03" db="EMBL/GenBank/DDBJ databases">
        <title>Genome Survey of Euroglyphus maynei.</title>
        <authorList>
            <person name="Arlian L.G."/>
            <person name="Morgan M.S."/>
            <person name="Rider S.D."/>
        </authorList>
    </citation>
    <scope>NUCLEOTIDE SEQUENCE [LARGE SCALE GENOMIC DNA]</scope>
    <source>
        <strain evidence="3">Arlian Lab</strain>
        <tissue evidence="3">Whole body</tissue>
    </source>
</reference>
<comment type="caution">
    <text evidence="3">The sequence shown here is derived from an EMBL/GenBank/DDBJ whole genome shotgun (WGS) entry which is preliminary data.</text>
</comment>
<organism evidence="3 4">
    <name type="scientific">Euroglyphus maynei</name>
    <name type="common">Mayne's house dust mite</name>
    <dbReference type="NCBI Taxonomy" id="6958"/>
    <lineage>
        <taxon>Eukaryota</taxon>
        <taxon>Metazoa</taxon>
        <taxon>Ecdysozoa</taxon>
        <taxon>Arthropoda</taxon>
        <taxon>Chelicerata</taxon>
        <taxon>Arachnida</taxon>
        <taxon>Acari</taxon>
        <taxon>Acariformes</taxon>
        <taxon>Sarcoptiformes</taxon>
        <taxon>Astigmata</taxon>
        <taxon>Psoroptidia</taxon>
        <taxon>Analgoidea</taxon>
        <taxon>Pyroglyphidae</taxon>
        <taxon>Pyroglyphinae</taxon>
        <taxon>Euroglyphus</taxon>
    </lineage>
</organism>
<evidence type="ECO:0000256" key="2">
    <source>
        <dbReference type="SAM" id="SignalP"/>
    </source>
</evidence>
<dbReference type="Proteomes" id="UP000194236">
    <property type="component" value="Unassembled WGS sequence"/>
</dbReference>
<feature type="non-terminal residue" evidence="3">
    <location>
        <position position="230"/>
    </location>
</feature>
<dbReference type="EMBL" id="MUJZ01028044">
    <property type="protein sequence ID" value="OTF78413.1"/>
    <property type="molecule type" value="Genomic_DNA"/>
</dbReference>
<dbReference type="OrthoDB" id="10644337at2759"/>
<evidence type="ECO:0008006" key="5">
    <source>
        <dbReference type="Google" id="ProtNLM"/>
    </source>
</evidence>
<sequence>MIKLLFLTVTVAQFSLTFIECHGPIPRMQQFGSRIPRAPRLLPPFMPTHLMSQASHPMPQPLHSMPFLMKGAPQPMDMYSHSLIRPPHHPRFSPMHHTQASHPKPSYHGKPPFYYGKTDDCPFPSCELESAYNGEPAFPHPFHDDQSPMLPSLTSHDSGPLDLPPRPPHEQYGFRQSMPPLAKPQQQVRVVYKPVVKLVKVPFPIKVIQREKIMFPIAVPFSQVLPLGAL</sequence>
<protein>
    <recommendedName>
        <fullName evidence="5">DFP2-like protein</fullName>
    </recommendedName>
</protein>
<dbReference type="AlphaFoldDB" id="A0A1Y3BF17"/>
<evidence type="ECO:0000313" key="3">
    <source>
        <dbReference type="EMBL" id="OTF78413.1"/>
    </source>
</evidence>
<name>A0A1Y3BF17_EURMA</name>
<gene>
    <name evidence="3" type="ORF">BLA29_000530</name>
</gene>
<proteinExistence type="predicted"/>
<feature type="region of interest" description="Disordered" evidence="1">
    <location>
        <begin position="137"/>
        <end position="159"/>
    </location>
</feature>
<accession>A0A1Y3BF17</accession>
<feature type="signal peptide" evidence="2">
    <location>
        <begin position="1"/>
        <end position="21"/>
    </location>
</feature>
<evidence type="ECO:0000313" key="4">
    <source>
        <dbReference type="Proteomes" id="UP000194236"/>
    </source>
</evidence>